<reference evidence="5 6" key="1">
    <citation type="submission" date="2019-09" db="EMBL/GenBank/DDBJ databases">
        <authorList>
            <person name="Criscuolo A."/>
        </authorList>
    </citation>
    <scope>NUCLEOTIDE SEQUENCE [LARGE SCALE GENOMIC DNA]</scope>
    <source>
        <strain evidence="6">3(2)</strain>
    </source>
</reference>
<organism evidence="5 6">
    <name type="scientific">Halomonas lysinitropha</name>
    <dbReference type="NCBI Taxonomy" id="2607506"/>
    <lineage>
        <taxon>Bacteria</taxon>
        <taxon>Pseudomonadati</taxon>
        <taxon>Pseudomonadota</taxon>
        <taxon>Gammaproteobacteria</taxon>
        <taxon>Oceanospirillales</taxon>
        <taxon>Halomonadaceae</taxon>
        <taxon>Halomonas</taxon>
    </lineage>
</organism>
<dbReference type="NCBIfam" id="NF047751">
    <property type="entry name" value="HepT_toxin"/>
    <property type="match status" value="1"/>
</dbReference>
<name>A0A5K1IA71_9GAMM</name>
<keyword evidence="3" id="KW-0378">Hydrolase</keyword>
<dbReference type="AlphaFoldDB" id="A0A5K1IA71"/>
<keyword evidence="2" id="KW-0540">Nuclease</keyword>
<dbReference type="RefSeq" id="WP_151444903.1">
    <property type="nucleotide sequence ID" value="NZ_CABVOU010000046.1"/>
</dbReference>
<proteinExistence type="inferred from homology"/>
<dbReference type="InterPro" id="IPR037038">
    <property type="entry name" value="HepT-like_sf"/>
</dbReference>
<dbReference type="GO" id="GO:0004540">
    <property type="term" value="F:RNA nuclease activity"/>
    <property type="evidence" value="ECO:0007669"/>
    <property type="project" value="InterPro"/>
</dbReference>
<accession>A0A5K1IA71</accession>
<evidence type="ECO:0000256" key="1">
    <source>
        <dbReference type="ARBA" id="ARBA00022649"/>
    </source>
</evidence>
<dbReference type="InterPro" id="IPR008201">
    <property type="entry name" value="HepT-like"/>
</dbReference>
<dbReference type="Pfam" id="PF01934">
    <property type="entry name" value="HepT-like"/>
    <property type="match status" value="1"/>
</dbReference>
<dbReference type="PANTHER" id="PTHR33397">
    <property type="entry name" value="UPF0331 PROTEIN YUTE"/>
    <property type="match status" value="1"/>
</dbReference>
<evidence type="ECO:0000256" key="4">
    <source>
        <dbReference type="ARBA" id="ARBA00024207"/>
    </source>
</evidence>
<evidence type="ECO:0000256" key="2">
    <source>
        <dbReference type="ARBA" id="ARBA00022722"/>
    </source>
</evidence>
<gene>
    <name evidence="5" type="ORF">HALO32_03204</name>
</gene>
<dbReference type="Proteomes" id="UP000326725">
    <property type="component" value="Unassembled WGS sequence"/>
</dbReference>
<comment type="similarity">
    <text evidence="4">Belongs to the HepT RNase toxin family.</text>
</comment>
<dbReference type="GO" id="GO:0016787">
    <property type="term" value="F:hydrolase activity"/>
    <property type="evidence" value="ECO:0007669"/>
    <property type="project" value="UniProtKB-KW"/>
</dbReference>
<keyword evidence="6" id="KW-1185">Reference proteome</keyword>
<dbReference type="Gene3D" id="1.20.120.580">
    <property type="entry name" value="bsu32300-like"/>
    <property type="match status" value="1"/>
</dbReference>
<dbReference type="PANTHER" id="PTHR33397:SF5">
    <property type="entry name" value="RNASE YUTE-RELATED"/>
    <property type="match status" value="1"/>
</dbReference>
<evidence type="ECO:0000256" key="3">
    <source>
        <dbReference type="ARBA" id="ARBA00022801"/>
    </source>
</evidence>
<dbReference type="GO" id="GO:0110001">
    <property type="term" value="C:toxin-antitoxin complex"/>
    <property type="evidence" value="ECO:0007669"/>
    <property type="project" value="InterPro"/>
</dbReference>
<dbReference type="InterPro" id="IPR052379">
    <property type="entry name" value="Type_VII_TA_RNase"/>
</dbReference>
<sequence>MESEYIDAMREHFATLAEELEQLHQAALKPEGLNALLHRAAERNLQLLTEACIGITKQRLKSLGAVVPSDARKAFDKLRSLDHDTSQIPWNKVVGLRNALVHDYLNLDHTIVEGIIRRKEYQKLLDFAEAQLRGHPPTAS</sequence>
<evidence type="ECO:0008006" key="7">
    <source>
        <dbReference type="Google" id="ProtNLM"/>
    </source>
</evidence>
<dbReference type="EMBL" id="CABVOU010000046">
    <property type="protein sequence ID" value="VVZ97088.1"/>
    <property type="molecule type" value="Genomic_DNA"/>
</dbReference>
<evidence type="ECO:0000313" key="6">
    <source>
        <dbReference type="Proteomes" id="UP000326725"/>
    </source>
</evidence>
<evidence type="ECO:0000313" key="5">
    <source>
        <dbReference type="EMBL" id="VVZ97088.1"/>
    </source>
</evidence>
<keyword evidence="1" id="KW-1277">Toxin-antitoxin system</keyword>
<protein>
    <recommendedName>
        <fullName evidence="7">DUF86 domain-containing protein</fullName>
    </recommendedName>
</protein>